<proteinExistence type="predicted"/>
<evidence type="ECO:0000313" key="4">
    <source>
        <dbReference type="Proteomes" id="UP000315522"/>
    </source>
</evidence>
<feature type="transmembrane region" description="Helical" evidence="2">
    <location>
        <begin position="92"/>
        <end position="112"/>
    </location>
</feature>
<dbReference type="InterPro" id="IPR012578">
    <property type="entry name" value="Nucl_pore_cmplx"/>
</dbReference>
<protein>
    <submittedName>
        <fullName evidence="3">Ubp5-interacting protein</fullName>
    </submittedName>
</protein>
<dbReference type="AlphaFoldDB" id="A0A559M9E8"/>
<dbReference type="PANTHER" id="PTHR21575:SF12">
    <property type="entry name" value="PROTEIN HID1"/>
    <property type="match status" value="1"/>
</dbReference>
<dbReference type="Pfam" id="PF08058">
    <property type="entry name" value="NPCC"/>
    <property type="match status" value="1"/>
</dbReference>
<evidence type="ECO:0000256" key="1">
    <source>
        <dbReference type="SAM" id="MobiDB-lite"/>
    </source>
</evidence>
<feature type="compositionally biased region" description="Polar residues" evidence="1">
    <location>
        <begin position="157"/>
        <end position="174"/>
    </location>
</feature>
<feature type="region of interest" description="Disordered" evidence="1">
    <location>
        <begin position="1133"/>
        <end position="1183"/>
    </location>
</feature>
<dbReference type="Pfam" id="PF12722">
    <property type="entry name" value="Hid1"/>
    <property type="match status" value="2"/>
</dbReference>
<feature type="compositionally biased region" description="Gly residues" evidence="1">
    <location>
        <begin position="1136"/>
        <end position="1150"/>
    </location>
</feature>
<organism evidence="3 4">
    <name type="scientific">Lachnellula willkommii</name>
    <dbReference type="NCBI Taxonomy" id="215461"/>
    <lineage>
        <taxon>Eukaryota</taxon>
        <taxon>Fungi</taxon>
        <taxon>Dikarya</taxon>
        <taxon>Ascomycota</taxon>
        <taxon>Pezizomycotina</taxon>
        <taxon>Leotiomycetes</taxon>
        <taxon>Helotiales</taxon>
        <taxon>Lachnaceae</taxon>
        <taxon>Lachnellula</taxon>
    </lineage>
</organism>
<keyword evidence="2" id="KW-0472">Membrane</keyword>
<feature type="region of interest" description="Disordered" evidence="1">
    <location>
        <begin position="1"/>
        <end position="25"/>
    </location>
</feature>
<evidence type="ECO:0000313" key="3">
    <source>
        <dbReference type="EMBL" id="TVY89580.1"/>
    </source>
</evidence>
<keyword evidence="2" id="KW-1133">Transmembrane helix</keyword>
<accession>A0A559M9E8</accession>
<feature type="region of interest" description="Disordered" evidence="1">
    <location>
        <begin position="132"/>
        <end position="181"/>
    </location>
</feature>
<feature type="compositionally biased region" description="Basic and acidic residues" evidence="1">
    <location>
        <begin position="890"/>
        <end position="904"/>
    </location>
</feature>
<feature type="compositionally biased region" description="Basic and acidic residues" evidence="1">
    <location>
        <begin position="1153"/>
        <end position="1164"/>
    </location>
</feature>
<feature type="region of interest" description="Disordered" evidence="1">
    <location>
        <begin position="876"/>
        <end position="974"/>
    </location>
</feature>
<feature type="transmembrane region" description="Helical" evidence="2">
    <location>
        <begin position="54"/>
        <end position="72"/>
    </location>
</feature>
<comment type="caution">
    <text evidence="3">The sequence shown here is derived from an EMBL/GenBank/DDBJ whole genome shotgun (WGS) entry which is preliminary data.</text>
</comment>
<keyword evidence="4" id="KW-1185">Reference proteome</keyword>
<dbReference type="GO" id="GO:0016020">
    <property type="term" value="C:membrane"/>
    <property type="evidence" value="ECO:0007669"/>
    <property type="project" value="TreeGrafter"/>
</dbReference>
<feature type="transmembrane region" description="Helical" evidence="2">
    <location>
        <begin position="539"/>
        <end position="557"/>
    </location>
</feature>
<dbReference type="InterPro" id="IPR026705">
    <property type="entry name" value="Hid-1/Ecm30"/>
</dbReference>
<reference evidence="3 4" key="1">
    <citation type="submission" date="2018-05" db="EMBL/GenBank/DDBJ databases">
        <title>Genome sequencing and assembly of the regulated plant pathogen Lachnellula willkommii and related sister species for the development of diagnostic species identification markers.</title>
        <authorList>
            <person name="Giroux E."/>
            <person name="Bilodeau G."/>
        </authorList>
    </citation>
    <scope>NUCLEOTIDE SEQUENCE [LARGE SCALE GENOMIC DNA]</scope>
    <source>
        <strain evidence="3 4">CBS 172.35</strain>
    </source>
</reference>
<dbReference type="GO" id="GO:0005797">
    <property type="term" value="C:Golgi medial cisterna"/>
    <property type="evidence" value="ECO:0007669"/>
    <property type="project" value="TreeGrafter"/>
</dbReference>
<dbReference type="GO" id="GO:0000138">
    <property type="term" value="C:Golgi trans cisterna"/>
    <property type="evidence" value="ECO:0007669"/>
    <property type="project" value="TreeGrafter"/>
</dbReference>
<dbReference type="Proteomes" id="UP000315522">
    <property type="component" value="Unassembled WGS sequence"/>
</dbReference>
<keyword evidence="2" id="KW-0812">Transmembrane</keyword>
<sequence length="1183" mass="131730">MSSAVARPSTPLNIPRAPSALSTPVTGTWKHPDLDEIVRRQNASNFTDRNMRMLMYNFGGIITVWFFGRQLWNSLPSLLSEGKLLHPYSTWTYYLLQLLFMYNITLALLPLFRSPDQIQDIPLTPAQRKILGLQPSSTPATPDTKFVTPPRYARTPTPVSGSPNSRGSYPNSPLSGKGSPMSGKSDGRWYEWGEEAFLWFSKSVGTWFIKDKSARGSRVAESGCEGTIRSNLKSPPNVRCQAQRTTMGASDSKLVFKRGIFKLSESQAIAADDPYWASFWELPETAEDIFSLFSPADIRRTRDTALENLETLVLAVTSRLFILRHHPSFPDPDFAPEKDALNCIRVLTRILPFVYEAEQLQEWEDKFFWGVRRKRTRKAALARDVLFDESQEELAKLEAAGEEFEEVKPLAEELIDTLIDLLFFADFTLPKPSNSKNKVSYAIWSSGVGCNTPIGTSKEFESNRMEILRLLLTLTSQSMYLSANMLPVQGVKAISYIVTCPDKQVVLSVLCSLLNTTLKYNPASWKIPYNVQVFKDPKLILVTYSLQFLLVVLLYSIPESDPTHTKKNYFRHFLGRLHRPQDFQFITEGITRVLNYPLHASTSYIPGNQQANNKLTSEMIMFFWEMTQCNKRFRSFIIDTNRSHDFLVLIIYYAIDYKLDTSKQGIVRMCIFILQTLSVEPTFGKNLNKKFENQETLPPTIRLQNFNGSYADFLIHSIYNIITTSQGKLSAIYPALLAVINNVAAYLENLSASASSKLLQLFSLMSSPGFLLANDSNHDLLTSLLESMNAIIEHQYSSKLFPELCLLSCLSVPRDFPINGVILCSVGSLGLAAKSVSKITMMATGFQSRRNPDFIYAVLRNKKRFEALRHFTLESGQQEIERRNRRRKEHANDPSDFSDSRRGSADSLRSPILSHSRAPELSDVPEEGTFAIGDDEDGDDTDDDGPTHSPSTSTEEPSRAPGMPTFSRQNSTTSLSSYTTAFNSTTGAFEPSTPWIETWLPELPLHTLLTLISQLSPLLPPSSTSTSTLSPAALKVLRTAQLAGIEPSAIRIQYFEWSPLSLGWYESLLWSFVFLGEMQVQKGTVGVWNGSHIKLFRVEAVASMGPTLSSPRGAVDAVGSNIVSRIGSMNLRGSTEGVGGSGGGGGGAGNGDRTVEREREREVRTGTGEPGVGTGLGGRSAVI</sequence>
<feature type="compositionally biased region" description="Acidic residues" evidence="1">
    <location>
        <begin position="933"/>
        <end position="944"/>
    </location>
</feature>
<feature type="compositionally biased region" description="Gly residues" evidence="1">
    <location>
        <begin position="1168"/>
        <end position="1183"/>
    </location>
</feature>
<evidence type="ECO:0000256" key="2">
    <source>
        <dbReference type="SAM" id="Phobius"/>
    </source>
</evidence>
<name>A0A559M9E8_9HELO</name>
<dbReference type="EMBL" id="QGML01001186">
    <property type="protein sequence ID" value="TVY89580.1"/>
    <property type="molecule type" value="Genomic_DNA"/>
</dbReference>
<dbReference type="PANTHER" id="PTHR21575">
    <property type="entry name" value="PROTEIN HID1"/>
    <property type="match status" value="1"/>
</dbReference>
<gene>
    <name evidence="3" type="primary">ftp105</name>
    <name evidence="3" type="ORF">LAWI1_G003699</name>
</gene>